<evidence type="ECO:0000259" key="1">
    <source>
        <dbReference type="Pfam" id="PF19974"/>
    </source>
</evidence>
<reference evidence="2" key="1">
    <citation type="submission" date="2021-03" db="EMBL/GenBank/DDBJ databases">
        <authorList>
            <person name="Wang G."/>
        </authorList>
    </citation>
    <scope>NUCLEOTIDE SEQUENCE</scope>
    <source>
        <strain evidence="2">KCTC 12899</strain>
    </source>
</reference>
<feature type="domain" description="Ternary complex associated" evidence="1">
    <location>
        <begin position="44"/>
        <end position="236"/>
    </location>
</feature>
<dbReference type="SUPFAM" id="SSF48452">
    <property type="entry name" value="TPR-like"/>
    <property type="match status" value="2"/>
</dbReference>
<dbReference type="InterPro" id="IPR053277">
    <property type="entry name" value="Endomembrane_traffic_mod"/>
</dbReference>
<accession>A0A8J7QEJ5</accession>
<gene>
    <name evidence="2" type="ORF">J3U88_32205</name>
</gene>
<dbReference type="InterPro" id="IPR045544">
    <property type="entry name" value="TCAD9"/>
</dbReference>
<dbReference type="PANTHER" id="PTHR45005">
    <property type="match status" value="1"/>
</dbReference>
<organism evidence="2 3">
    <name type="scientific">Acanthopleuribacter pedis</name>
    <dbReference type="NCBI Taxonomy" id="442870"/>
    <lineage>
        <taxon>Bacteria</taxon>
        <taxon>Pseudomonadati</taxon>
        <taxon>Acidobacteriota</taxon>
        <taxon>Holophagae</taxon>
        <taxon>Acanthopleuribacterales</taxon>
        <taxon>Acanthopleuribacteraceae</taxon>
        <taxon>Acanthopleuribacter</taxon>
    </lineage>
</organism>
<keyword evidence="3" id="KW-1185">Reference proteome</keyword>
<dbReference type="EMBL" id="JAFREP010000051">
    <property type="protein sequence ID" value="MBO1323172.1"/>
    <property type="molecule type" value="Genomic_DNA"/>
</dbReference>
<feature type="non-terminal residue" evidence="2">
    <location>
        <position position="1242"/>
    </location>
</feature>
<dbReference type="InterPro" id="IPR011990">
    <property type="entry name" value="TPR-like_helical_dom_sf"/>
</dbReference>
<dbReference type="Proteomes" id="UP000664417">
    <property type="component" value="Unassembled WGS sequence"/>
</dbReference>
<evidence type="ECO:0000313" key="2">
    <source>
        <dbReference type="EMBL" id="MBO1323172.1"/>
    </source>
</evidence>
<dbReference type="Pfam" id="PF19974">
    <property type="entry name" value="TCAD9"/>
    <property type="match status" value="1"/>
</dbReference>
<evidence type="ECO:0000313" key="3">
    <source>
        <dbReference type="Proteomes" id="UP000664417"/>
    </source>
</evidence>
<dbReference type="AlphaFoldDB" id="A0A8J7QEJ5"/>
<dbReference type="PANTHER" id="PTHR45005:SF2">
    <property type="entry name" value="PROTEIN HLB1"/>
    <property type="match status" value="1"/>
</dbReference>
<sequence length="1242" mass="139168">MWDETQPGPPRFFLDPPPTNITALQDRGELDPTTVGTTLQFFADELFLAGDDVWVNLRGQGAFQLQGVSGAHVRAILKERRPQVFQVCGTIKETRLSFYQRRLQQLGLDAEAATVQWGDVRFTNPVGRLETRRRQWLDDPRPPYFAPSHRDLHGGNVLCVDQRAFVIDHGLFSERQPVWADAARLVGTLWRNALSPHLTPEQAAQALDAACRGATKPLDPKTQTIAAFLKALFQLCLEATQIPRANDERDFWLNLHYFAWITLKWDPPDAANPAMLLLVAATGERVDQARADLARHQGLIETIGRPGPITTLPEQAVKVVAQTDHHLSQLNAAGDDARAALWELMADQWEQGMARLQEDSAARGGWVERLLQKAVTNEWKATDTTTASKIRGDHARFDQGDRVVLADTLFIAFMRGHQDVFPLILDLGGDGEPQVEAEVCLLLVWMLSIPETWEYLEEAGPIKNRVRRLLSSPELKEWVSYAHLVNQENPQPRPVIPAATLMVKQAQTPIMTWLKPFNRSGPVLVDAQGKQHEKFRDQLADSISLIPIEKSLILHLLMNTGSKTSNQLSLILSKEQKAFRFYSKSRLWLHFRRDTLRTFFSEILSFERKTWLGSRKSYFQKSLAELVSEEQVANLIKAREAVEAFHEKKKKREFKKAVNLALSADDAFSKVDAWQKLHAQDLYLWQSCLQFLADQNNDTTEKIRLNHQACELCRRVITQEPNNHIMMTHWANHLSNLAQLAATPTETRSLRELALEKYTAALQLKPDDDLALISSGFELSELAALAATHDEARSLREQALEQFTAALQLKPDLHQARITFGLELSKLAALATTPDETRSLREQAIQQYTAALQLKPDDHLALISTGFELSELAALATTPNEARSLREQALEQYAAALQLKPDLHQVRITSGLELSKLAALATTPDETRSLREQAIQQFTAALQLKPDDHHALFSFGFHLSKLAALADTPNEARSLRERALEQYAAALQLKPDLHQVRISSGLELNELAALADTPTETRSRREQALEQFTAALQLKPDDHRALLGSGLELSELAALAPTPDVARSHREQAIEQFTAALQLKPDFHEVRFTSGLELSKLAALATTPDETRSLREQALEQFTAALQLKPDDHRSHLGSGLELSELAALAPTPDEARSRREQAIEQFTAALQLKPDFHEVRFTSGLELSKLAALATTPDETRSLREQAIEQFTAALQLKPDFHEVRFTSGLELSKLAALATTPDET</sequence>
<name>A0A8J7QEJ5_9BACT</name>
<dbReference type="Gene3D" id="1.25.40.10">
    <property type="entry name" value="Tetratricopeptide repeat domain"/>
    <property type="match status" value="5"/>
</dbReference>
<comment type="caution">
    <text evidence="2">The sequence shown here is derived from an EMBL/GenBank/DDBJ whole genome shotgun (WGS) entry which is preliminary data.</text>
</comment>
<protein>
    <recommendedName>
        <fullName evidence="1">Ternary complex associated domain-containing protein</fullName>
    </recommendedName>
</protein>
<proteinExistence type="predicted"/>